<reference evidence="1" key="1">
    <citation type="journal article" date="2021" name="Proc. Natl. Acad. Sci. U.S.A.">
        <title>A Catalog of Tens of Thousands of Viruses from Human Metagenomes Reveals Hidden Associations with Chronic Diseases.</title>
        <authorList>
            <person name="Tisza M.J."/>
            <person name="Buck C.B."/>
        </authorList>
    </citation>
    <scope>NUCLEOTIDE SEQUENCE</scope>
    <source>
        <strain evidence="1">CtXof7</strain>
    </source>
</reference>
<name>A0A8S5SHY5_9CAUD</name>
<organism evidence="1">
    <name type="scientific">Siphoviridae sp. ctXof7</name>
    <dbReference type="NCBI Taxonomy" id="2827888"/>
    <lineage>
        <taxon>Viruses</taxon>
        <taxon>Duplodnaviria</taxon>
        <taxon>Heunggongvirae</taxon>
        <taxon>Uroviricota</taxon>
        <taxon>Caudoviricetes</taxon>
    </lineage>
</organism>
<accession>A0A8S5SHY5</accession>
<dbReference type="Gene3D" id="2.60.120.260">
    <property type="entry name" value="Galactose-binding domain-like"/>
    <property type="match status" value="1"/>
</dbReference>
<proteinExistence type="predicted"/>
<dbReference type="EMBL" id="BK032594">
    <property type="protein sequence ID" value="DAF50226.1"/>
    <property type="molecule type" value="Genomic_DNA"/>
</dbReference>
<sequence>MARTNLCPNPSFAYGTNGWAKYAPSSLRIASDPAPWGGHERQSPTYLAVDVPAQLQGQVATPGVVSVSAGQALAVSALVRTSPGIGLAVRVEWTVAGRSQVASAPLLLTSSAEGDRPTWVHVAPAGATQARVRFEVYTSGVRDNKPGTVHLDDVMIVAAATVEEAVADAATFFDGDTPQQRIGYTQRAISHQWTGTKGLSASREVEAALDMTREPVAVVEDGQAPRVQLVIPAALAPAGTACYVEGIASTGFKWIPRAGVWTGTGEQRVIGDSLAPINTEFRYRLTTSRGVEVESSPVVRSWQGLSLMTDTAGKMPVNLLWQGTDQREMKMRLTEHEVPGRRTPVMVYAPTMGAGTVSLTARTNLKDTPALKLLLGTPTPVALFHNPDHCVQCRAGVCDVDLVTLMSPTAVSMDRAARIDIAERTWTIKGTITSLPQASTLLALSTWTDFDGRALTWQALDTRRLTWEGFDRTIWQEER</sequence>
<evidence type="ECO:0000313" key="1">
    <source>
        <dbReference type="EMBL" id="DAF50226.1"/>
    </source>
</evidence>
<protein>
    <submittedName>
        <fullName evidence="1">Uncharacterized protein</fullName>
    </submittedName>
</protein>